<dbReference type="PANTHER" id="PTHR30055">
    <property type="entry name" value="HTH-TYPE TRANSCRIPTIONAL REGULATOR RUTR"/>
    <property type="match status" value="1"/>
</dbReference>
<organism evidence="6 7">
    <name type="scientific">Nonomuraea africana</name>
    <dbReference type="NCBI Taxonomy" id="46171"/>
    <lineage>
        <taxon>Bacteria</taxon>
        <taxon>Bacillati</taxon>
        <taxon>Actinomycetota</taxon>
        <taxon>Actinomycetes</taxon>
        <taxon>Streptosporangiales</taxon>
        <taxon>Streptosporangiaceae</taxon>
        <taxon>Nonomuraea</taxon>
    </lineage>
</organism>
<dbReference type="EMBL" id="JADBEF010000001">
    <property type="protein sequence ID" value="MBE1559141.1"/>
    <property type="molecule type" value="Genomic_DNA"/>
</dbReference>
<evidence type="ECO:0000256" key="3">
    <source>
        <dbReference type="ARBA" id="ARBA00023163"/>
    </source>
</evidence>
<gene>
    <name evidence="6" type="ORF">H4W81_001920</name>
</gene>
<dbReference type="Pfam" id="PF00440">
    <property type="entry name" value="TetR_N"/>
    <property type="match status" value="1"/>
</dbReference>
<dbReference type="InterPro" id="IPR050109">
    <property type="entry name" value="HTH-type_TetR-like_transc_reg"/>
</dbReference>
<dbReference type="InterPro" id="IPR023772">
    <property type="entry name" value="DNA-bd_HTH_TetR-type_CS"/>
</dbReference>
<dbReference type="PRINTS" id="PR00455">
    <property type="entry name" value="HTHTETR"/>
</dbReference>
<feature type="domain" description="HTH tetR-type" evidence="5">
    <location>
        <begin position="16"/>
        <end position="76"/>
    </location>
</feature>
<sequence>MVKPDSAPVKGRPRDPAVEARVLEATLELLAEVGYQQASIDAIARRAGVSRPAVYRRWRSKADIVAQALFGQSERTAPRVSGDLRRDLRAWVDAVVARFGRPEVVQAFLGLMADLPDKRRFGLELVRPRRAHLAGTLAQPGVRPGVDQQVFLEMLVGAVFLRVATGRDVSEPAYADELTELLYHAVVGT</sequence>
<dbReference type="RefSeq" id="WP_192774458.1">
    <property type="nucleotide sequence ID" value="NZ_BAAASY010000001.1"/>
</dbReference>
<evidence type="ECO:0000313" key="7">
    <source>
        <dbReference type="Proteomes" id="UP000661607"/>
    </source>
</evidence>
<dbReference type="InterPro" id="IPR011075">
    <property type="entry name" value="TetR_C"/>
</dbReference>
<keyword evidence="3" id="KW-0804">Transcription</keyword>
<evidence type="ECO:0000256" key="2">
    <source>
        <dbReference type="ARBA" id="ARBA00023125"/>
    </source>
</evidence>
<evidence type="ECO:0000313" key="6">
    <source>
        <dbReference type="EMBL" id="MBE1559141.1"/>
    </source>
</evidence>
<comment type="caution">
    <text evidence="6">The sequence shown here is derived from an EMBL/GenBank/DDBJ whole genome shotgun (WGS) entry which is preliminary data.</text>
</comment>
<name>A0ABR9KAU7_9ACTN</name>
<evidence type="ECO:0000259" key="5">
    <source>
        <dbReference type="PROSITE" id="PS50977"/>
    </source>
</evidence>
<keyword evidence="7" id="KW-1185">Reference proteome</keyword>
<dbReference type="InterPro" id="IPR009057">
    <property type="entry name" value="Homeodomain-like_sf"/>
</dbReference>
<dbReference type="Proteomes" id="UP000661607">
    <property type="component" value="Unassembled WGS sequence"/>
</dbReference>
<reference evidence="6 7" key="1">
    <citation type="submission" date="2020-10" db="EMBL/GenBank/DDBJ databases">
        <title>Sequencing the genomes of 1000 actinobacteria strains.</title>
        <authorList>
            <person name="Klenk H.-P."/>
        </authorList>
    </citation>
    <scope>NUCLEOTIDE SEQUENCE [LARGE SCALE GENOMIC DNA]</scope>
    <source>
        <strain evidence="6 7">DSM 43748</strain>
    </source>
</reference>
<dbReference type="InterPro" id="IPR036271">
    <property type="entry name" value="Tet_transcr_reg_TetR-rel_C_sf"/>
</dbReference>
<accession>A0ABR9KAU7</accession>
<dbReference type="SUPFAM" id="SSF46689">
    <property type="entry name" value="Homeodomain-like"/>
    <property type="match status" value="1"/>
</dbReference>
<proteinExistence type="predicted"/>
<dbReference type="InterPro" id="IPR001647">
    <property type="entry name" value="HTH_TetR"/>
</dbReference>
<dbReference type="PANTHER" id="PTHR30055:SF148">
    <property type="entry name" value="TETR-FAMILY TRANSCRIPTIONAL REGULATOR"/>
    <property type="match status" value="1"/>
</dbReference>
<protein>
    <submittedName>
        <fullName evidence="6">AcrR family transcriptional regulator</fullName>
    </submittedName>
</protein>
<feature type="DNA-binding region" description="H-T-H motif" evidence="4">
    <location>
        <begin position="39"/>
        <end position="58"/>
    </location>
</feature>
<dbReference type="PROSITE" id="PS50977">
    <property type="entry name" value="HTH_TETR_2"/>
    <property type="match status" value="1"/>
</dbReference>
<evidence type="ECO:0000256" key="1">
    <source>
        <dbReference type="ARBA" id="ARBA00023015"/>
    </source>
</evidence>
<keyword evidence="1" id="KW-0805">Transcription regulation</keyword>
<keyword evidence="2 4" id="KW-0238">DNA-binding</keyword>
<dbReference type="PROSITE" id="PS01081">
    <property type="entry name" value="HTH_TETR_1"/>
    <property type="match status" value="1"/>
</dbReference>
<evidence type="ECO:0000256" key="4">
    <source>
        <dbReference type="PROSITE-ProRule" id="PRU00335"/>
    </source>
</evidence>
<dbReference type="Pfam" id="PF16859">
    <property type="entry name" value="TetR_C_11"/>
    <property type="match status" value="1"/>
</dbReference>
<dbReference type="SUPFAM" id="SSF48498">
    <property type="entry name" value="Tetracyclin repressor-like, C-terminal domain"/>
    <property type="match status" value="1"/>
</dbReference>
<dbReference type="Gene3D" id="1.10.357.10">
    <property type="entry name" value="Tetracycline Repressor, domain 2"/>
    <property type="match status" value="1"/>
</dbReference>